<sequence>MNAKEIRRNLYKVFRMTGIPRNVIDERASLTDDLFMDDVDMACFLFYLETRFKVNVKNEEMTHLQSVGSTINYLQQHCA</sequence>
<protein>
    <submittedName>
        <fullName evidence="1">Acyl carrier protein</fullName>
    </submittedName>
</protein>
<dbReference type="Proteomes" id="UP000252733">
    <property type="component" value="Unassembled WGS sequence"/>
</dbReference>
<dbReference type="STRING" id="1168289.GCA_000259075_02366"/>
<dbReference type="EMBL" id="QPIZ01000031">
    <property type="protein sequence ID" value="RCW29126.1"/>
    <property type="molecule type" value="Genomic_DNA"/>
</dbReference>
<dbReference type="InterPro" id="IPR036736">
    <property type="entry name" value="ACP-like_sf"/>
</dbReference>
<organism evidence="1 2">
    <name type="scientific">Marinilabilia salmonicolor</name>
    <dbReference type="NCBI Taxonomy" id="989"/>
    <lineage>
        <taxon>Bacteria</taxon>
        <taxon>Pseudomonadati</taxon>
        <taxon>Bacteroidota</taxon>
        <taxon>Bacteroidia</taxon>
        <taxon>Marinilabiliales</taxon>
        <taxon>Marinilabiliaceae</taxon>
        <taxon>Marinilabilia</taxon>
    </lineage>
</organism>
<dbReference type="SUPFAM" id="SSF47336">
    <property type="entry name" value="ACP-like"/>
    <property type="match status" value="1"/>
</dbReference>
<comment type="caution">
    <text evidence="1">The sequence shown here is derived from an EMBL/GenBank/DDBJ whole genome shotgun (WGS) entry which is preliminary data.</text>
</comment>
<name>A0A2T0XAK8_9BACT</name>
<dbReference type="AlphaFoldDB" id="A0A2T0XAK8"/>
<evidence type="ECO:0000313" key="1">
    <source>
        <dbReference type="EMBL" id="RCW29126.1"/>
    </source>
</evidence>
<reference evidence="1 2" key="1">
    <citation type="submission" date="2018-07" db="EMBL/GenBank/DDBJ databases">
        <title>Freshwater and sediment microbial communities from various areas in North America, analyzing microbe dynamics in response to fracking.</title>
        <authorList>
            <person name="Lamendella R."/>
        </authorList>
    </citation>
    <scope>NUCLEOTIDE SEQUENCE [LARGE SCALE GENOMIC DNA]</scope>
    <source>
        <strain evidence="1 2">160A</strain>
    </source>
</reference>
<dbReference type="Gene3D" id="1.10.1200.10">
    <property type="entry name" value="ACP-like"/>
    <property type="match status" value="1"/>
</dbReference>
<gene>
    <name evidence="1" type="ORF">DFO77_13127</name>
</gene>
<accession>A0A2T0XAK8</accession>
<evidence type="ECO:0000313" key="2">
    <source>
        <dbReference type="Proteomes" id="UP000252733"/>
    </source>
</evidence>
<keyword evidence="2" id="KW-1185">Reference proteome</keyword>
<dbReference type="RefSeq" id="WP_106154179.1">
    <property type="nucleotide sequence ID" value="NZ_PVTS01000017.1"/>
</dbReference>
<proteinExistence type="predicted"/>
<dbReference type="OrthoDB" id="1121686at2"/>